<dbReference type="SUPFAM" id="SSF48452">
    <property type="entry name" value="TPR-like"/>
    <property type="match status" value="1"/>
</dbReference>
<dbReference type="InterPro" id="IPR011990">
    <property type="entry name" value="TPR-like_helical_dom_sf"/>
</dbReference>
<gene>
    <name evidence="1" type="ORF">DFJ67_3440</name>
</gene>
<protein>
    <recommendedName>
        <fullName evidence="3">Tetratricopeptide repeat protein</fullName>
    </recommendedName>
</protein>
<comment type="caution">
    <text evidence="1">The sequence shown here is derived from an EMBL/GenBank/DDBJ whole genome shotgun (WGS) entry which is preliminary data.</text>
</comment>
<organism evidence="1 2">
    <name type="scientific">Asanoa ferruginea</name>
    <dbReference type="NCBI Taxonomy" id="53367"/>
    <lineage>
        <taxon>Bacteria</taxon>
        <taxon>Bacillati</taxon>
        <taxon>Actinomycetota</taxon>
        <taxon>Actinomycetes</taxon>
        <taxon>Micromonosporales</taxon>
        <taxon>Micromonosporaceae</taxon>
        <taxon>Asanoa</taxon>
    </lineage>
</organism>
<proteinExistence type="predicted"/>
<evidence type="ECO:0000313" key="1">
    <source>
        <dbReference type="EMBL" id="REF97442.1"/>
    </source>
</evidence>
<dbReference type="OrthoDB" id="5181078at2"/>
<dbReference type="EMBL" id="QUMQ01000001">
    <property type="protein sequence ID" value="REF97442.1"/>
    <property type="molecule type" value="Genomic_DNA"/>
</dbReference>
<keyword evidence="2" id="KW-1185">Reference proteome</keyword>
<evidence type="ECO:0000313" key="2">
    <source>
        <dbReference type="Proteomes" id="UP000256913"/>
    </source>
</evidence>
<reference evidence="1 2" key="1">
    <citation type="submission" date="2018-08" db="EMBL/GenBank/DDBJ databases">
        <title>Sequencing the genomes of 1000 actinobacteria strains.</title>
        <authorList>
            <person name="Klenk H.-P."/>
        </authorList>
    </citation>
    <scope>NUCLEOTIDE SEQUENCE [LARGE SCALE GENOMIC DNA]</scope>
    <source>
        <strain evidence="1 2">DSM 44099</strain>
    </source>
</reference>
<dbReference type="Gene3D" id="1.25.40.10">
    <property type="entry name" value="Tetratricopeptide repeat domain"/>
    <property type="match status" value="1"/>
</dbReference>
<evidence type="ECO:0008006" key="3">
    <source>
        <dbReference type="Google" id="ProtNLM"/>
    </source>
</evidence>
<sequence length="208" mass="22387">MAALGLAMAQGDAGDTDGSLRTYASAYDRARRIARPEVMSQVLRNWGLALSEAGQLGPAEQRLGEAVAQARRAGDGETLGRADVALGILLQHDGRLDEARSVLEESLSNLDPVHPDALVARSHLGAVLEGRTCGCGDMPATITDACREFILSKIPTDLLATLAVTIEEGDILVKVELRREPSEEELERLNGVVQSAYAEFRRRLTRQG</sequence>
<accession>A0A3D9ZLQ7</accession>
<dbReference type="AlphaFoldDB" id="A0A3D9ZLQ7"/>
<name>A0A3D9ZLQ7_9ACTN</name>
<dbReference type="RefSeq" id="WP_147315526.1">
    <property type="nucleotide sequence ID" value="NZ_BONB01000014.1"/>
</dbReference>
<dbReference type="Proteomes" id="UP000256913">
    <property type="component" value="Unassembled WGS sequence"/>
</dbReference>